<keyword evidence="4 6" id="KW-1133">Transmembrane helix</keyword>
<proteinExistence type="inferred from homology"/>
<dbReference type="STRING" id="1450539.A0A318ZMN8"/>
<feature type="domain" description="Amino acid transporter transmembrane" evidence="7">
    <location>
        <begin position="52"/>
        <end position="415"/>
    </location>
</feature>
<evidence type="ECO:0000256" key="6">
    <source>
        <dbReference type="SAM" id="Phobius"/>
    </source>
</evidence>
<name>A0A318ZMN8_9EURO</name>
<feature type="transmembrane region" description="Helical" evidence="6">
    <location>
        <begin position="61"/>
        <end position="78"/>
    </location>
</feature>
<organism evidence="8 9">
    <name type="scientific">Aspergillus saccharolyticus JOP 1030-1</name>
    <dbReference type="NCBI Taxonomy" id="1450539"/>
    <lineage>
        <taxon>Eukaryota</taxon>
        <taxon>Fungi</taxon>
        <taxon>Dikarya</taxon>
        <taxon>Ascomycota</taxon>
        <taxon>Pezizomycotina</taxon>
        <taxon>Eurotiomycetes</taxon>
        <taxon>Eurotiomycetidae</taxon>
        <taxon>Eurotiales</taxon>
        <taxon>Aspergillaceae</taxon>
        <taxon>Aspergillus</taxon>
        <taxon>Aspergillus subgen. Circumdati</taxon>
    </lineage>
</organism>
<evidence type="ECO:0000256" key="5">
    <source>
        <dbReference type="ARBA" id="ARBA00023136"/>
    </source>
</evidence>
<feature type="transmembrane region" description="Helical" evidence="6">
    <location>
        <begin position="275"/>
        <end position="298"/>
    </location>
</feature>
<dbReference type="PANTHER" id="PTHR22950">
    <property type="entry name" value="AMINO ACID TRANSPORTER"/>
    <property type="match status" value="1"/>
</dbReference>
<dbReference type="GO" id="GO:0015179">
    <property type="term" value="F:L-amino acid transmembrane transporter activity"/>
    <property type="evidence" value="ECO:0007669"/>
    <property type="project" value="TreeGrafter"/>
</dbReference>
<dbReference type="PANTHER" id="PTHR22950:SF697">
    <property type="entry name" value="AMINO ACID TRANSPORTER (EUROFUNG)"/>
    <property type="match status" value="1"/>
</dbReference>
<evidence type="ECO:0000313" key="8">
    <source>
        <dbReference type="EMBL" id="PYH48756.1"/>
    </source>
</evidence>
<feature type="transmembrane region" description="Helical" evidence="6">
    <location>
        <begin position="362"/>
        <end position="383"/>
    </location>
</feature>
<accession>A0A318ZMN8</accession>
<feature type="transmembrane region" description="Helical" evidence="6">
    <location>
        <begin position="128"/>
        <end position="152"/>
    </location>
</feature>
<evidence type="ECO:0000256" key="3">
    <source>
        <dbReference type="ARBA" id="ARBA00022692"/>
    </source>
</evidence>
<feature type="transmembrane region" description="Helical" evidence="6">
    <location>
        <begin position="90"/>
        <end position="107"/>
    </location>
</feature>
<dbReference type="RefSeq" id="XP_025434738.1">
    <property type="nucleotide sequence ID" value="XM_025577849.1"/>
</dbReference>
<comment type="subcellular location">
    <subcellularLocation>
        <location evidence="1">Membrane</location>
        <topology evidence="1">Multi-pass membrane protein</topology>
    </subcellularLocation>
</comment>
<feature type="transmembrane region" description="Helical" evidence="6">
    <location>
        <begin position="158"/>
        <end position="179"/>
    </location>
</feature>
<dbReference type="Proteomes" id="UP000248349">
    <property type="component" value="Unassembled WGS sequence"/>
</dbReference>
<protein>
    <recommendedName>
        <fullName evidence="7">Amino acid transporter transmembrane domain-containing protein</fullName>
    </recommendedName>
</protein>
<dbReference type="FunFam" id="1.20.1740.10:FF:000039">
    <property type="entry name" value="Neutral amino acid transporter (Eurofung)"/>
    <property type="match status" value="1"/>
</dbReference>
<keyword evidence="3 6" id="KW-0812">Transmembrane</keyword>
<evidence type="ECO:0000256" key="1">
    <source>
        <dbReference type="ARBA" id="ARBA00004141"/>
    </source>
</evidence>
<keyword evidence="9" id="KW-1185">Reference proteome</keyword>
<dbReference type="OrthoDB" id="40134at2759"/>
<evidence type="ECO:0000256" key="4">
    <source>
        <dbReference type="ARBA" id="ARBA00022989"/>
    </source>
</evidence>
<dbReference type="Gene3D" id="1.20.1740.10">
    <property type="entry name" value="Amino acid/polyamine transporter I"/>
    <property type="match status" value="1"/>
</dbReference>
<feature type="transmembrane region" description="Helical" evidence="6">
    <location>
        <begin position="449"/>
        <end position="471"/>
    </location>
</feature>
<evidence type="ECO:0000256" key="2">
    <source>
        <dbReference type="ARBA" id="ARBA00008066"/>
    </source>
</evidence>
<dbReference type="EMBL" id="KZ821220">
    <property type="protein sequence ID" value="PYH48756.1"/>
    <property type="molecule type" value="Genomic_DNA"/>
</dbReference>
<reference evidence="8 9" key="1">
    <citation type="submission" date="2016-12" db="EMBL/GenBank/DDBJ databases">
        <title>The genomes of Aspergillus section Nigri reveals drivers in fungal speciation.</title>
        <authorList>
            <consortium name="DOE Joint Genome Institute"/>
            <person name="Vesth T.C."/>
            <person name="Nybo J."/>
            <person name="Theobald S."/>
            <person name="Brandl J."/>
            <person name="Frisvad J.C."/>
            <person name="Nielsen K.F."/>
            <person name="Lyhne E.K."/>
            <person name="Kogle M.E."/>
            <person name="Kuo A."/>
            <person name="Riley R."/>
            <person name="Clum A."/>
            <person name="Nolan M."/>
            <person name="Lipzen A."/>
            <person name="Salamov A."/>
            <person name="Henrissat B."/>
            <person name="Wiebenga A."/>
            <person name="De Vries R.P."/>
            <person name="Grigoriev I.V."/>
            <person name="Mortensen U.H."/>
            <person name="Andersen M.R."/>
            <person name="Baker S.E."/>
        </authorList>
    </citation>
    <scope>NUCLEOTIDE SEQUENCE [LARGE SCALE GENOMIC DNA]</scope>
    <source>
        <strain evidence="8 9">JOP 1030-1</strain>
    </source>
</reference>
<comment type="similarity">
    <text evidence="2">Belongs to the amino acid/polyamine transporter 2 family.</text>
</comment>
<evidence type="ECO:0000313" key="9">
    <source>
        <dbReference type="Proteomes" id="UP000248349"/>
    </source>
</evidence>
<dbReference type="AlphaFoldDB" id="A0A318ZMN8"/>
<evidence type="ECO:0000259" key="7">
    <source>
        <dbReference type="Pfam" id="PF01490"/>
    </source>
</evidence>
<feature type="transmembrane region" description="Helical" evidence="6">
    <location>
        <begin position="318"/>
        <end position="342"/>
    </location>
</feature>
<dbReference type="InterPro" id="IPR013057">
    <property type="entry name" value="AA_transpt_TM"/>
</dbReference>
<dbReference type="Pfam" id="PF01490">
    <property type="entry name" value="Aa_trans"/>
    <property type="match status" value="1"/>
</dbReference>
<feature type="transmembrane region" description="Helical" evidence="6">
    <location>
        <begin position="389"/>
        <end position="416"/>
    </location>
</feature>
<feature type="transmembrane region" description="Helical" evidence="6">
    <location>
        <begin position="191"/>
        <end position="211"/>
    </location>
</feature>
<dbReference type="GeneID" id="37079078"/>
<feature type="transmembrane region" description="Helical" evidence="6">
    <location>
        <begin position="238"/>
        <end position="263"/>
    </location>
</feature>
<dbReference type="GO" id="GO:0016020">
    <property type="term" value="C:membrane"/>
    <property type="evidence" value="ECO:0007669"/>
    <property type="project" value="UniProtKB-SubCell"/>
</dbReference>
<sequence>MAPNEVKDLKISPAMPGGEDIAVADSEHLKSSNHHEPFEVFQQEEGQVDFRTVSWIRASAIFLKMLFATGILSIPSVMYDLGAVPGALNVLGWCGLNTYGALVLGDFRDRYPQCHTVADMAQLMGGPIFREVVGFLFIMTYVITAASGVIGVSAAFNALSLHSLCTVWFSVIATVIIALCASVRKFAHIGWLTWVGFASILGAVFIIVIGVTTLSRPSTAPQQGPYDLGYHLTNHPTFAAGITASSTIFVSSAATSAFLPVIAEMRPPTAPAYRKAVALCMTFITASYLTFSLVLYRYCGKWVASPALGSAGPVLKRVAYGIALPGLLVSGALYIHVAAKYLFVRVLRGSPQRRRHLQANTLVHWGTWLACVVGMAATAWVLASAIPVFTYVLALVGALGFAPLGISLPGVCWLYVNVWRGREGEQEGERSDRGRKKKKEKKKEKKKKGLVWMVLCAVHVGLVLLGLFMMVGGTYGVVVQIRQAYRDGSVDGVFSCADNSGTVS</sequence>
<keyword evidence="5 6" id="KW-0472">Membrane</keyword>
<gene>
    <name evidence="8" type="ORF">BP01DRAFT_388612</name>
</gene>